<feature type="region of interest" description="Disordered" evidence="1">
    <location>
        <begin position="115"/>
        <end position="142"/>
    </location>
</feature>
<dbReference type="AlphaFoldDB" id="A0A8I5UTR6"/>
<accession>A0A8I5UTR6</accession>
<evidence type="ECO:0000256" key="1">
    <source>
        <dbReference type="SAM" id="MobiDB-lite"/>
    </source>
</evidence>
<evidence type="ECO:0000313" key="2">
    <source>
        <dbReference type="Ensembl" id="ENSPPYP00000043899.1"/>
    </source>
</evidence>
<sequence length="142" mass="15206">MMIILHLLRDQRPTSHHSHQSWNPPMLGNRKPSQSSGGGETHLPLSIWARLMPGASVDMGHAPGLLKLEKVARLRVNLQTSGLCNLSHLPLWPALNACGSSTFSRLSPGCPSASRPGSCCSPSHAPRATRTTPHPAQPHPLG</sequence>
<dbReference type="Proteomes" id="UP000001595">
    <property type="component" value="Unplaced"/>
</dbReference>
<reference evidence="2" key="1">
    <citation type="submission" date="2025-08" db="UniProtKB">
        <authorList>
            <consortium name="Ensembl"/>
        </authorList>
    </citation>
    <scope>IDENTIFICATION</scope>
</reference>
<reference evidence="2" key="2">
    <citation type="submission" date="2025-09" db="UniProtKB">
        <authorList>
            <consortium name="Ensembl"/>
        </authorList>
    </citation>
    <scope>IDENTIFICATION</scope>
</reference>
<name>A0A8I5UTR6_PONAB</name>
<protein>
    <submittedName>
        <fullName evidence="2">Uncharacterized protein</fullName>
    </submittedName>
</protein>
<organism evidence="2 3">
    <name type="scientific">Pongo abelii</name>
    <name type="common">Sumatran orangutan</name>
    <name type="synonym">Pongo pygmaeus abelii</name>
    <dbReference type="NCBI Taxonomy" id="9601"/>
    <lineage>
        <taxon>Eukaryota</taxon>
        <taxon>Metazoa</taxon>
        <taxon>Chordata</taxon>
        <taxon>Craniata</taxon>
        <taxon>Vertebrata</taxon>
        <taxon>Euteleostomi</taxon>
        <taxon>Mammalia</taxon>
        <taxon>Eutheria</taxon>
        <taxon>Euarchontoglires</taxon>
        <taxon>Primates</taxon>
        <taxon>Haplorrhini</taxon>
        <taxon>Catarrhini</taxon>
        <taxon>Hominidae</taxon>
        <taxon>Pongo</taxon>
    </lineage>
</organism>
<proteinExistence type="predicted"/>
<feature type="region of interest" description="Disordered" evidence="1">
    <location>
        <begin position="9"/>
        <end position="41"/>
    </location>
</feature>
<dbReference type="Ensembl" id="ENSPPYT00000043146.1">
    <property type="protein sequence ID" value="ENSPPYP00000043899.1"/>
    <property type="gene ID" value="ENSPPYG00000034458.1"/>
</dbReference>
<evidence type="ECO:0000313" key="3">
    <source>
        <dbReference type="Proteomes" id="UP000001595"/>
    </source>
</evidence>
<keyword evidence="3" id="KW-1185">Reference proteome</keyword>